<evidence type="ECO:0000313" key="3">
    <source>
        <dbReference type="EMBL" id="QJD97948.1"/>
    </source>
</evidence>
<evidence type="ECO:0000256" key="1">
    <source>
        <dbReference type="SAM" id="MobiDB-lite"/>
    </source>
</evidence>
<feature type="signal peptide" evidence="2">
    <location>
        <begin position="1"/>
        <end position="19"/>
    </location>
</feature>
<feature type="chain" id="PRO_5029597619" description="Coproporphyrinogen III oxidase" evidence="2">
    <location>
        <begin position="20"/>
        <end position="103"/>
    </location>
</feature>
<dbReference type="AlphaFoldDB" id="A0A7L5E5Q0"/>
<dbReference type="EMBL" id="CP051682">
    <property type="protein sequence ID" value="QJD97948.1"/>
    <property type="molecule type" value="Genomic_DNA"/>
</dbReference>
<feature type="compositionally biased region" description="Polar residues" evidence="1">
    <location>
        <begin position="48"/>
        <end position="67"/>
    </location>
</feature>
<feature type="compositionally biased region" description="Low complexity" evidence="1">
    <location>
        <begin position="82"/>
        <end position="103"/>
    </location>
</feature>
<gene>
    <name evidence="3" type="ORF">HH214_19730</name>
</gene>
<keyword evidence="2" id="KW-0732">Signal</keyword>
<evidence type="ECO:0008006" key="5">
    <source>
        <dbReference type="Google" id="ProtNLM"/>
    </source>
</evidence>
<organism evidence="3 4">
    <name type="scientific">Mucilaginibacter robiniae</name>
    <dbReference type="NCBI Taxonomy" id="2728022"/>
    <lineage>
        <taxon>Bacteria</taxon>
        <taxon>Pseudomonadati</taxon>
        <taxon>Bacteroidota</taxon>
        <taxon>Sphingobacteriia</taxon>
        <taxon>Sphingobacteriales</taxon>
        <taxon>Sphingobacteriaceae</taxon>
        <taxon>Mucilaginibacter</taxon>
    </lineage>
</organism>
<feature type="region of interest" description="Disordered" evidence="1">
    <location>
        <begin position="23"/>
        <end position="103"/>
    </location>
</feature>
<keyword evidence="4" id="KW-1185">Reference proteome</keyword>
<dbReference type="RefSeq" id="WP_169610576.1">
    <property type="nucleotide sequence ID" value="NZ_CP051682.1"/>
</dbReference>
<name>A0A7L5E5Q0_9SPHI</name>
<evidence type="ECO:0000313" key="4">
    <source>
        <dbReference type="Proteomes" id="UP000503278"/>
    </source>
</evidence>
<accession>A0A7L5E5Q0</accession>
<dbReference type="Proteomes" id="UP000503278">
    <property type="component" value="Chromosome"/>
</dbReference>
<evidence type="ECO:0000256" key="2">
    <source>
        <dbReference type="SAM" id="SignalP"/>
    </source>
</evidence>
<dbReference type="KEGG" id="mrob:HH214_19730"/>
<protein>
    <recommendedName>
        <fullName evidence="5">Coproporphyrinogen III oxidase</fullName>
    </recommendedName>
</protein>
<proteinExistence type="predicted"/>
<reference evidence="3 4" key="1">
    <citation type="submission" date="2020-04" db="EMBL/GenBank/DDBJ databases">
        <title>Genome sequencing of novel species.</title>
        <authorList>
            <person name="Heo J."/>
            <person name="Kim S.-J."/>
            <person name="Kim J.-S."/>
            <person name="Hong S.-B."/>
            <person name="Kwon S.-W."/>
        </authorList>
    </citation>
    <scope>NUCLEOTIDE SEQUENCE [LARGE SCALE GENOMIC DNA]</scope>
    <source>
        <strain evidence="3 4">F39-2</strain>
    </source>
</reference>
<sequence>MKKVILITMLAGSAALLQACSGDHTPGGGVDSVRGTNTYDVSNRDTSKTTTNLGGATLLDYSSSGGTTMPKGTPSTKTTMETTAPAKPDTAKAPAAATDSTKK</sequence>
<dbReference type="PROSITE" id="PS51257">
    <property type="entry name" value="PROKAR_LIPOPROTEIN"/>
    <property type="match status" value="1"/>
</dbReference>